<dbReference type="EMBL" id="CP111018">
    <property type="protein sequence ID" value="WAR10858.1"/>
    <property type="molecule type" value="Genomic_DNA"/>
</dbReference>
<sequence>MATGGEQNFNKDIQNLYKECVTPLLKALLLQRVKELKEPNQPDEKWTVNLFLHKNKRQLFPCLRSEHLEDVLYPYEEHTNLDNWDFTAYLIVLLNACKLNESLEEDLINLEELANKTLLCPNNKLSEGIYFAYQDHIRCCINQICKSLENGGNSQNILSRFEEICPPSSRCKYQIGSAQKSEKDGQFVSRRDCDAIAYLEWMEDKLKNIEENPLIP</sequence>
<evidence type="ECO:0000313" key="2">
    <source>
        <dbReference type="Proteomes" id="UP001164746"/>
    </source>
</evidence>
<evidence type="ECO:0000313" key="1">
    <source>
        <dbReference type="EMBL" id="WAR10858.1"/>
    </source>
</evidence>
<organism evidence="1 2">
    <name type="scientific">Mya arenaria</name>
    <name type="common">Soft-shell clam</name>
    <dbReference type="NCBI Taxonomy" id="6604"/>
    <lineage>
        <taxon>Eukaryota</taxon>
        <taxon>Metazoa</taxon>
        <taxon>Spiralia</taxon>
        <taxon>Lophotrochozoa</taxon>
        <taxon>Mollusca</taxon>
        <taxon>Bivalvia</taxon>
        <taxon>Autobranchia</taxon>
        <taxon>Heteroconchia</taxon>
        <taxon>Euheterodonta</taxon>
        <taxon>Imparidentia</taxon>
        <taxon>Neoheterodontei</taxon>
        <taxon>Myida</taxon>
        <taxon>Myoidea</taxon>
        <taxon>Myidae</taxon>
        <taxon>Mya</taxon>
    </lineage>
</organism>
<reference evidence="1" key="1">
    <citation type="submission" date="2022-11" db="EMBL/GenBank/DDBJ databases">
        <title>Centuries of genome instability and evolution in soft-shell clam transmissible cancer (bioRxiv).</title>
        <authorList>
            <person name="Hart S.F.M."/>
            <person name="Yonemitsu M.A."/>
            <person name="Giersch R.M."/>
            <person name="Beal B.F."/>
            <person name="Arriagada G."/>
            <person name="Davis B.W."/>
            <person name="Ostrander E.A."/>
            <person name="Goff S.P."/>
            <person name="Metzger M.J."/>
        </authorList>
    </citation>
    <scope>NUCLEOTIDE SEQUENCE</scope>
    <source>
        <strain evidence="1">MELC-2E11</strain>
        <tissue evidence="1">Siphon/mantle</tissue>
    </source>
</reference>
<dbReference type="Proteomes" id="UP001164746">
    <property type="component" value="Chromosome 7"/>
</dbReference>
<gene>
    <name evidence="1" type="ORF">MAR_035934</name>
</gene>
<proteinExistence type="predicted"/>
<feature type="non-terminal residue" evidence="1">
    <location>
        <position position="216"/>
    </location>
</feature>
<accession>A0ABY7ELJ7</accession>
<protein>
    <submittedName>
        <fullName evidence="1">Uncharacterized protein</fullName>
    </submittedName>
</protein>
<keyword evidence="2" id="KW-1185">Reference proteome</keyword>
<name>A0ABY7ELJ7_MYAAR</name>